<sequence length="279" mass="32265">MANTSYEQNNKAGIFFSSTLLLWLVSVLFEIVFNNRKELLCIIAGACFYQIANWVIRYLVSRDPLFVNTSVSLLHSTITSLSVVFILVNQWLRNGSSVMFEHSQLIGGAWQWAYPALCFSCGYFAYDQWDMLQYRLYSGLIPSILVHHLLLLVCFTLALYRNVTINYLILTLICELHSIFLHVRKVRRMAGIRDARSIIVRVEWVLNWITFIVARFASHILITVKLIKDAHKFQPGIELPLALVGMAGMNLLNTFLGIDLFNAFRREKKHQQMNNHHHD</sequence>
<dbReference type="Proteomes" id="UP000827721">
    <property type="component" value="Unassembled WGS sequence"/>
</dbReference>
<name>A0ABQ8HUB8_9ROSI</name>
<feature type="transmembrane region" description="Helical" evidence="6">
    <location>
        <begin position="39"/>
        <end position="60"/>
    </location>
</feature>
<dbReference type="InterPro" id="IPR050846">
    <property type="entry name" value="TLCD"/>
</dbReference>
<evidence type="ECO:0000256" key="4">
    <source>
        <dbReference type="ARBA" id="ARBA00023136"/>
    </source>
</evidence>
<dbReference type="PANTHER" id="PTHR13439:SF4">
    <property type="entry name" value="TLC DOMAIN-CONTAINING PROTEIN"/>
    <property type="match status" value="1"/>
</dbReference>
<feature type="transmembrane region" description="Helical" evidence="6">
    <location>
        <begin position="165"/>
        <end position="183"/>
    </location>
</feature>
<evidence type="ECO:0000256" key="2">
    <source>
        <dbReference type="ARBA" id="ARBA00022692"/>
    </source>
</evidence>
<protein>
    <recommendedName>
        <fullName evidence="7">TLC domain-containing protein</fullName>
    </recommendedName>
</protein>
<feature type="transmembrane region" description="Helical" evidence="6">
    <location>
        <begin position="12"/>
        <end position="33"/>
    </location>
</feature>
<feature type="transmembrane region" description="Helical" evidence="6">
    <location>
        <begin position="204"/>
        <end position="227"/>
    </location>
</feature>
<dbReference type="InterPro" id="IPR006634">
    <property type="entry name" value="TLC-dom"/>
</dbReference>
<dbReference type="EMBL" id="JAFEMO010000007">
    <property type="protein sequence ID" value="KAH7567922.1"/>
    <property type="molecule type" value="Genomic_DNA"/>
</dbReference>
<evidence type="ECO:0000256" key="3">
    <source>
        <dbReference type="ARBA" id="ARBA00022989"/>
    </source>
</evidence>
<keyword evidence="2 5" id="KW-0812">Transmembrane</keyword>
<dbReference type="PANTHER" id="PTHR13439">
    <property type="entry name" value="CT120 PROTEIN"/>
    <property type="match status" value="1"/>
</dbReference>
<feature type="transmembrane region" description="Helical" evidence="6">
    <location>
        <begin position="72"/>
        <end position="92"/>
    </location>
</feature>
<feature type="transmembrane region" description="Helical" evidence="6">
    <location>
        <begin position="136"/>
        <end position="159"/>
    </location>
</feature>
<evidence type="ECO:0000259" key="7">
    <source>
        <dbReference type="PROSITE" id="PS50922"/>
    </source>
</evidence>
<dbReference type="SMART" id="SM00724">
    <property type="entry name" value="TLC"/>
    <property type="match status" value="1"/>
</dbReference>
<reference evidence="8 9" key="1">
    <citation type="submission" date="2021-02" db="EMBL/GenBank/DDBJ databases">
        <title>Plant Genome Project.</title>
        <authorList>
            <person name="Zhang R.-G."/>
        </authorList>
    </citation>
    <scope>NUCLEOTIDE SEQUENCE [LARGE SCALE GENOMIC DNA]</scope>
    <source>
        <tissue evidence="8">Leaves</tissue>
    </source>
</reference>
<gene>
    <name evidence="8" type="ORF">JRO89_XS07G0189000</name>
</gene>
<organism evidence="8 9">
    <name type="scientific">Xanthoceras sorbifolium</name>
    <dbReference type="NCBI Taxonomy" id="99658"/>
    <lineage>
        <taxon>Eukaryota</taxon>
        <taxon>Viridiplantae</taxon>
        <taxon>Streptophyta</taxon>
        <taxon>Embryophyta</taxon>
        <taxon>Tracheophyta</taxon>
        <taxon>Spermatophyta</taxon>
        <taxon>Magnoliopsida</taxon>
        <taxon>eudicotyledons</taxon>
        <taxon>Gunneridae</taxon>
        <taxon>Pentapetalae</taxon>
        <taxon>rosids</taxon>
        <taxon>malvids</taxon>
        <taxon>Sapindales</taxon>
        <taxon>Sapindaceae</taxon>
        <taxon>Xanthoceroideae</taxon>
        <taxon>Xanthoceras</taxon>
    </lineage>
</organism>
<comment type="subcellular location">
    <subcellularLocation>
        <location evidence="1">Membrane</location>
        <topology evidence="1">Multi-pass membrane protein</topology>
    </subcellularLocation>
</comment>
<dbReference type="Pfam" id="PF03798">
    <property type="entry name" value="TRAM_LAG1_CLN8"/>
    <property type="match status" value="1"/>
</dbReference>
<feature type="transmembrane region" description="Helical" evidence="6">
    <location>
        <begin position="239"/>
        <end position="264"/>
    </location>
</feature>
<keyword evidence="3 6" id="KW-1133">Transmembrane helix</keyword>
<evidence type="ECO:0000313" key="8">
    <source>
        <dbReference type="EMBL" id="KAH7567922.1"/>
    </source>
</evidence>
<evidence type="ECO:0000256" key="5">
    <source>
        <dbReference type="PROSITE-ProRule" id="PRU00205"/>
    </source>
</evidence>
<evidence type="ECO:0000256" key="6">
    <source>
        <dbReference type="SAM" id="Phobius"/>
    </source>
</evidence>
<dbReference type="PROSITE" id="PS50922">
    <property type="entry name" value="TLC"/>
    <property type="match status" value="1"/>
</dbReference>
<proteinExistence type="predicted"/>
<accession>A0ABQ8HUB8</accession>
<evidence type="ECO:0000256" key="1">
    <source>
        <dbReference type="ARBA" id="ARBA00004141"/>
    </source>
</evidence>
<feature type="transmembrane region" description="Helical" evidence="6">
    <location>
        <begin position="112"/>
        <end position="129"/>
    </location>
</feature>
<keyword evidence="4 5" id="KW-0472">Membrane</keyword>
<keyword evidence="9" id="KW-1185">Reference proteome</keyword>
<feature type="domain" description="TLC" evidence="7">
    <location>
        <begin position="61"/>
        <end position="269"/>
    </location>
</feature>
<evidence type="ECO:0000313" key="9">
    <source>
        <dbReference type="Proteomes" id="UP000827721"/>
    </source>
</evidence>
<comment type="caution">
    <text evidence="8">The sequence shown here is derived from an EMBL/GenBank/DDBJ whole genome shotgun (WGS) entry which is preliminary data.</text>
</comment>